<comment type="caution">
    <text evidence="9">The sequence shown here is derived from an EMBL/GenBank/DDBJ whole genome shotgun (WGS) entry which is preliminary data.</text>
</comment>
<dbReference type="InterPro" id="IPR004872">
    <property type="entry name" value="Lipoprotein_NlpA"/>
</dbReference>
<evidence type="ECO:0000256" key="7">
    <source>
        <dbReference type="PIRSR" id="PIRSR002854-1"/>
    </source>
</evidence>
<evidence type="ECO:0000256" key="3">
    <source>
        <dbReference type="ARBA" id="ARBA00023136"/>
    </source>
</evidence>
<dbReference type="PIRSF" id="PIRSF002854">
    <property type="entry name" value="MetQ"/>
    <property type="match status" value="1"/>
</dbReference>
<dbReference type="OrthoDB" id="9812878at2"/>
<comment type="similarity">
    <text evidence="6">Belongs to the nlpA lipoprotein family.</text>
</comment>
<keyword evidence="4" id="KW-0564">Palmitate</keyword>
<comment type="subcellular location">
    <subcellularLocation>
        <location evidence="1">Membrane</location>
        <topology evidence="1">Lipid-anchor</topology>
    </subcellularLocation>
</comment>
<proteinExistence type="inferred from homology"/>
<keyword evidence="10" id="KW-1185">Reference proteome</keyword>
<dbReference type="Proteomes" id="UP000294650">
    <property type="component" value="Unassembled WGS sequence"/>
</dbReference>
<evidence type="ECO:0000256" key="2">
    <source>
        <dbReference type="ARBA" id="ARBA00022729"/>
    </source>
</evidence>
<dbReference type="RefSeq" id="WP_132372684.1">
    <property type="nucleotide sequence ID" value="NZ_SMAN01000022.1"/>
</dbReference>
<dbReference type="GO" id="GO:0016020">
    <property type="term" value="C:membrane"/>
    <property type="evidence" value="ECO:0007669"/>
    <property type="project" value="UniProtKB-SubCell"/>
</dbReference>
<keyword evidence="2 8" id="KW-0732">Signal</keyword>
<evidence type="ECO:0000256" key="6">
    <source>
        <dbReference type="PIRNR" id="PIRNR002854"/>
    </source>
</evidence>
<evidence type="ECO:0000313" key="9">
    <source>
        <dbReference type="EMBL" id="TCT18248.1"/>
    </source>
</evidence>
<dbReference type="AlphaFoldDB" id="A0A4R3MV96"/>
<feature type="lipid moiety-binding region" description="S-diacylglycerol cysteine" evidence="7">
    <location>
        <position position="20"/>
    </location>
</feature>
<reference evidence="9 10" key="1">
    <citation type="submission" date="2019-03" db="EMBL/GenBank/DDBJ databases">
        <title>Genomic Encyclopedia of Type Strains, Phase IV (KMG-IV): sequencing the most valuable type-strain genomes for metagenomic binning, comparative biology and taxonomic classification.</title>
        <authorList>
            <person name="Goeker M."/>
        </authorList>
    </citation>
    <scope>NUCLEOTIDE SEQUENCE [LARGE SCALE GENOMIC DNA]</scope>
    <source>
        <strain evidence="9 10">DSM 25894</strain>
    </source>
</reference>
<organism evidence="9 10">
    <name type="scientific">Melghiribacillus thermohalophilus</name>
    <dbReference type="NCBI Taxonomy" id="1324956"/>
    <lineage>
        <taxon>Bacteria</taxon>
        <taxon>Bacillati</taxon>
        <taxon>Bacillota</taxon>
        <taxon>Bacilli</taxon>
        <taxon>Bacillales</taxon>
        <taxon>Bacillaceae</taxon>
        <taxon>Melghiribacillus</taxon>
    </lineage>
</organism>
<gene>
    <name evidence="9" type="ORF">EDD68_12211</name>
</gene>
<name>A0A4R3MV96_9BACI</name>
<evidence type="ECO:0000256" key="5">
    <source>
        <dbReference type="ARBA" id="ARBA00023288"/>
    </source>
</evidence>
<accession>A0A4R3MV96</accession>
<feature type="chain" id="PRO_5038599750" description="Lipoprotein" evidence="8">
    <location>
        <begin position="22"/>
        <end position="276"/>
    </location>
</feature>
<dbReference type="PANTHER" id="PTHR30429:SF0">
    <property type="entry name" value="METHIONINE-BINDING LIPOPROTEIN METQ"/>
    <property type="match status" value="1"/>
</dbReference>
<dbReference type="Gene3D" id="3.40.190.10">
    <property type="entry name" value="Periplasmic binding protein-like II"/>
    <property type="match status" value="2"/>
</dbReference>
<evidence type="ECO:0000256" key="8">
    <source>
        <dbReference type="SAM" id="SignalP"/>
    </source>
</evidence>
<dbReference type="EMBL" id="SMAN01000022">
    <property type="protein sequence ID" value="TCT18248.1"/>
    <property type="molecule type" value="Genomic_DNA"/>
</dbReference>
<evidence type="ECO:0000256" key="1">
    <source>
        <dbReference type="ARBA" id="ARBA00004635"/>
    </source>
</evidence>
<feature type="signal peptide" evidence="8">
    <location>
        <begin position="1"/>
        <end position="21"/>
    </location>
</feature>
<dbReference type="PANTHER" id="PTHR30429">
    <property type="entry name" value="D-METHIONINE-BINDING LIPOPROTEIN METQ"/>
    <property type="match status" value="1"/>
</dbReference>
<sequence>MKRIGLTFIVIVTLGFLSACGNGETTAEEKKELTIGATSGPYSDMVTKGIKPVLEKKGYTVEVVEFSDYIQPNLALASGDLDANLFQHKVYMESFAEEHDLELSEVIVVPTAPMGIYSNRFDSLDAIEEGSQIAVPNDPTNLARALLILESEGLITLASSFDPLTASERDVEENVKNLEFKPIEAGQLPRAVEGTDLAAVPGNYALAAKMNLLDALVLETMPDKYRNRVVVNTRDLDKPFVQDIKEAVESEEFEAVIDEEFKGFGKPEWMLERNKE</sequence>
<evidence type="ECO:0000256" key="4">
    <source>
        <dbReference type="ARBA" id="ARBA00023139"/>
    </source>
</evidence>
<dbReference type="Pfam" id="PF03180">
    <property type="entry name" value="Lipoprotein_9"/>
    <property type="match status" value="1"/>
</dbReference>
<dbReference type="SUPFAM" id="SSF53850">
    <property type="entry name" value="Periplasmic binding protein-like II"/>
    <property type="match status" value="1"/>
</dbReference>
<keyword evidence="3" id="KW-0472">Membrane</keyword>
<evidence type="ECO:0000313" key="10">
    <source>
        <dbReference type="Proteomes" id="UP000294650"/>
    </source>
</evidence>
<keyword evidence="5 6" id="KW-0449">Lipoprotein</keyword>
<dbReference type="PROSITE" id="PS51257">
    <property type="entry name" value="PROKAR_LIPOPROTEIN"/>
    <property type="match status" value="1"/>
</dbReference>
<protein>
    <recommendedName>
        <fullName evidence="6">Lipoprotein</fullName>
    </recommendedName>
</protein>